<protein>
    <recommendedName>
        <fullName evidence="2">Sulfotransferase family protein</fullName>
    </recommendedName>
</protein>
<name>A0A0M0KGG5_ALKHA</name>
<dbReference type="RefSeq" id="WP_053430398.1">
    <property type="nucleotide sequence ID" value="NZ_JARMVM010000388.1"/>
</dbReference>
<evidence type="ECO:0000313" key="1">
    <source>
        <dbReference type="EMBL" id="KOO37909.1"/>
    </source>
</evidence>
<organism evidence="1">
    <name type="scientific">Halalkalibacterium halodurans</name>
    <name type="common">Bacillus halodurans</name>
    <dbReference type="NCBI Taxonomy" id="86665"/>
    <lineage>
        <taxon>Bacteria</taxon>
        <taxon>Bacillati</taxon>
        <taxon>Bacillota</taxon>
        <taxon>Bacilli</taxon>
        <taxon>Bacillales</taxon>
        <taxon>Bacillaceae</taxon>
        <taxon>Halalkalibacterium (ex Joshi et al. 2022)</taxon>
    </lineage>
</organism>
<dbReference type="Pfam" id="PF13469">
    <property type="entry name" value="Sulfotransfer_3"/>
    <property type="match status" value="1"/>
</dbReference>
<accession>A0A0M0KGG5</accession>
<dbReference type="AlphaFoldDB" id="A0A0M0KGG5"/>
<dbReference type="InterPro" id="IPR027417">
    <property type="entry name" value="P-loop_NTPase"/>
</dbReference>
<reference evidence="1" key="1">
    <citation type="submission" date="2015-08" db="EMBL/GenBank/DDBJ databases">
        <title>Complete DNA Sequence of Pseudomonas syringae pv. actinidiae, the Causal Agent of Kiwifruit Canker Disease.</title>
        <authorList>
            <person name="Rikkerink E.H.A."/>
            <person name="Fineran P.C."/>
        </authorList>
    </citation>
    <scope>NUCLEOTIDE SEQUENCE</scope>
    <source>
        <strain evidence="1">DSM 13666</strain>
    </source>
</reference>
<sequence length="285" mass="32936">MPDFAKQGPIVIGGVGGSGTRLIAEIVMDMGFYLGDMLNQSKDLLYFSLLFKRPIWFSKVVNLNEQEIFRGLKILENRLTTQKKLTGNDIKFIEKAAQTYRNGDLLAQKIKRNMLSPNPINRQLYQGWGWKEPNAHLYLPYIHRYFPNVRYIHVIRNGLNMAFSKNQQQLFNWGPLFGVTIPNNSMMIPNASLTYWIKANERAVMYGTKQMKDRFLLIHFDQLCVNPTPQLQKLAEFLAVDDGAFDEWSEKIDPAAATLKYKEADLRKFHPNDLEKVRTLGFKAI</sequence>
<evidence type="ECO:0008006" key="2">
    <source>
        <dbReference type="Google" id="ProtNLM"/>
    </source>
</evidence>
<comment type="caution">
    <text evidence="1">The sequence shown here is derived from an EMBL/GenBank/DDBJ whole genome shotgun (WGS) entry which is preliminary data.</text>
</comment>
<dbReference type="PATRIC" id="fig|136160.3.peg.805"/>
<proteinExistence type="predicted"/>
<dbReference type="Gene3D" id="3.40.50.300">
    <property type="entry name" value="P-loop containing nucleotide triphosphate hydrolases"/>
    <property type="match status" value="1"/>
</dbReference>
<dbReference type="SUPFAM" id="SSF52540">
    <property type="entry name" value="P-loop containing nucleoside triphosphate hydrolases"/>
    <property type="match status" value="1"/>
</dbReference>
<gene>
    <name evidence="1" type="ORF">AMD02_02870</name>
</gene>
<dbReference type="EMBL" id="LILD01000001">
    <property type="protein sequence ID" value="KOO37909.1"/>
    <property type="molecule type" value="Genomic_DNA"/>
</dbReference>